<dbReference type="InterPro" id="IPR023828">
    <property type="entry name" value="Peptidase_S8_Ser-AS"/>
</dbReference>
<evidence type="ECO:0000259" key="9">
    <source>
        <dbReference type="Pfam" id="PF00082"/>
    </source>
</evidence>
<dbReference type="InterPro" id="IPR000209">
    <property type="entry name" value="Peptidase_S8/S53_dom"/>
</dbReference>
<gene>
    <name evidence="10" type="ORF">caldi_21750</name>
</gene>
<feature type="active site" description="Charge relay system" evidence="5">
    <location>
        <position position="358"/>
    </location>
</feature>
<dbReference type="Pfam" id="PF00082">
    <property type="entry name" value="Peptidase_S8"/>
    <property type="match status" value="1"/>
</dbReference>
<feature type="chain" id="PRO_5041230579" description="Peptidase S8/S53 domain-containing protein" evidence="8">
    <location>
        <begin position="27"/>
        <end position="421"/>
    </location>
</feature>
<name>A0AA35G8J7_9FIRM</name>
<keyword evidence="8" id="KW-0732">Signal</keyword>
<protein>
    <recommendedName>
        <fullName evidence="9">Peptidase S8/S53 domain-containing protein</fullName>
    </recommendedName>
</protein>
<evidence type="ECO:0000256" key="6">
    <source>
        <dbReference type="RuleBase" id="RU003355"/>
    </source>
</evidence>
<evidence type="ECO:0000256" key="3">
    <source>
        <dbReference type="ARBA" id="ARBA00022801"/>
    </source>
</evidence>
<dbReference type="EMBL" id="AP025628">
    <property type="protein sequence ID" value="BDG61085.1"/>
    <property type="molecule type" value="Genomic_DNA"/>
</dbReference>
<evidence type="ECO:0000256" key="1">
    <source>
        <dbReference type="ARBA" id="ARBA00011073"/>
    </source>
</evidence>
<evidence type="ECO:0000256" key="8">
    <source>
        <dbReference type="SAM" id="SignalP"/>
    </source>
</evidence>
<dbReference type="GO" id="GO:0004252">
    <property type="term" value="F:serine-type endopeptidase activity"/>
    <property type="evidence" value="ECO:0007669"/>
    <property type="project" value="UniProtKB-UniRule"/>
</dbReference>
<dbReference type="RefSeq" id="WP_264841764.1">
    <property type="nucleotide sequence ID" value="NZ_AP025628.1"/>
</dbReference>
<dbReference type="InterPro" id="IPR023827">
    <property type="entry name" value="Peptidase_S8_Asp-AS"/>
</dbReference>
<evidence type="ECO:0000256" key="5">
    <source>
        <dbReference type="PROSITE-ProRule" id="PRU01240"/>
    </source>
</evidence>
<dbReference type="SUPFAM" id="SSF52743">
    <property type="entry name" value="Subtilisin-like"/>
    <property type="match status" value="1"/>
</dbReference>
<feature type="active site" description="Charge relay system" evidence="5">
    <location>
        <position position="183"/>
    </location>
</feature>
<dbReference type="PROSITE" id="PS00138">
    <property type="entry name" value="SUBTILASE_SER"/>
    <property type="match status" value="1"/>
</dbReference>
<dbReference type="PANTHER" id="PTHR43806">
    <property type="entry name" value="PEPTIDASE S8"/>
    <property type="match status" value="1"/>
</dbReference>
<organism evidence="10 11">
    <name type="scientific">Caldinitratiruptor microaerophilus</name>
    <dbReference type="NCBI Taxonomy" id="671077"/>
    <lineage>
        <taxon>Bacteria</taxon>
        <taxon>Bacillati</taxon>
        <taxon>Bacillota</taxon>
        <taxon>Clostridia</taxon>
        <taxon>Eubacteriales</taxon>
        <taxon>Symbiobacteriaceae</taxon>
        <taxon>Caldinitratiruptor</taxon>
    </lineage>
</organism>
<dbReference type="InterPro" id="IPR050131">
    <property type="entry name" value="Peptidase_S8_subtilisin-like"/>
</dbReference>
<dbReference type="InterPro" id="IPR036852">
    <property type="entry name" value="Peptidase_S8/S53_dom_sf"/>
</dbReference>
<feature type="domain" description="Peptidase S8/S53" evidence="9">
    <location>
        <begin position="142"/>
        <end position="392"/>
    </location>
</feature>
<dbReference type="PROSITE" id="PS00137">
    <property type="entry name" value="SUBTILASE_HIS"/>
    <property type="match status" value="1"/>
</dbReference>
<dbReference type="Proteomes" id="UP001163687">
    <property type="component" value="Chromosome"/>
</dbReference>
<dbReference type="KEGG" id="cmic:caldi_21750"/>
<dbReference type="Gene3D" id="3.40.50.200">
    <property type="entry name" value="Peptidase S8/S53 domain"/>
    <property type="match status" value="1"/>
</dbReference>
<keyword evidence="3 5" id="KW-0378">Hydrolase</keyword>
<feature type="region of interest" description="Disordered" evidence="7">
    <location>
        <begin position="93"/>
        <end position="121"/>
    </location>
</feature>
<evidence type="ECO:0000313" key="11">
    <source>
        <dbReference type="Proteomes" id="UP001163687"/>
    </source>
</evidence>
<dbReference type="AlphaFoldDB" id="A0AA35G8J7"/>
<dbReference type="GO" id="GO:0006508">
    <property type="term" value="P:proteolysis"/>
    <property type="evidence" value="ECO:0007669"/>
    <property type="project" value="UniProtKB-KW"/>
</dbReference>
<evidence type="ECO:0000256" key="2">
    <source>
        <dbReference type="ARBA" id="ARBA00022670"/>
    </source>
</evidence>
<sequence length="421" mass="43825">MCRTSKGFLALLVTLLLSAAAVPAQGAVPPGTSGDGAAGQTVRVYVEAAGSIAEALEKEIGVRHRFPRGFSADVPRHVADELARRQGVTVRPVAVREPLGPGAGKAGKPASTPRPQDRTPWGVEVVYDDPALEAVPRYGGRAVVAILDTGVAPHPDLEPPAQCRDFTGRAPYVDGRCADRDGHGTHVTGTIAATGGESGTGIFGVAPGIRYYSYKVCNSLCFGDDVAAAIREAVRSGANIISMSLGGEEPDALEQEAIREAAARGVLIVAAAGNTGPDPGTVLYPAAFPEVVAVASLYQVEPHDVRADNLSVNSWSARGVDDGDDRTISEGEVEVAAPGYEVESTWKDGGYVVLSGTSMATPHVTGLAALVWDELDGDARRVREWLRNRAKQYDITRASGGGAGPGYDIASGYGNPRYGGR</sequence>
<feature type="signal peptide" evidence="8">
    <location>
        <begin position="1"/>
        <end position="26"/>
    </location>
</feature>
<evidence type="ECO:0000256" key="7">
    <source>
        <dbReference type="SAM" id="MobiDB-lite"/>
    </source>
</evidence>
<evidence type="ECO:0000256" key="4">
    <source>
        <dbReference type="ARBA" id="ARBA00022825"/>
    </source>
</evidence>
<proteinExistence type="inferred from homology"/>
<comment type="similarity">
    <text evidence="1 5 6">Belongs to the peptidase S8 family.</text>
</comment>
<keyword evidence="2 5" id="KW-0645">Protease</keyword>
<keyword evidence="4 5" id="KW-0720">Serine protease</keyword>
<evidence type="ECO:0000313" key="10">
    <source>
        <dbReference type="EMBL" id="BDG61085.1"/>
    </source>
</evidence>
<dbReference type="InterPro" id="IPR015500">
    <property type="entry name" value="Peptidase_S8_subtilisin-rel"/>
</dbReference>
<dbReference type="PROSITE" id="PS51892">
    <property type="entry name" value="SUBTILASE"/>
    <property type="match status" value="1"/>
</dbReference>
<dbReference type="PRINTS" id="PR00723">
    <property type="entry name" value="SUBTILISIN"/>
</dbReference>
<reference evidence="10" key="1">
    <citation type="submission" date="2022-03" db="EMBL/GenBank/DDBJ databases">
        <title>Complete genome sequence of Caldinitratiruptor microaerophilus.</title>
        <authorList>
            <person name="Mukaiyama R."/>
            <person name="Nishiyama T."/>
            <person name="Ueda K."/>
        </authorList>
    </citation>
    <scope>NUCLEOTIDE SEQUENCE</scope>
    <source>
        <strain evidence="10">JCM 16183</strain>
    </source>
</reference>
<keyword evidence="11" id="KW-1185">Reference proteome</keyword>
<feature type="active site" description="Charge relay system" evidence="5">
    <location>
        <position position="148"/>
    </location>
</feature>
<dbReference type="PROSITE" id="PS00136">
    <property type="entry name" value="SUBTILASE_ASP"/>
    <property type="match status" value="1"/>
</dbReference>
<dbReference type="InterPro" id="IPR022398">
    <property type="entry name" value="Peptidase_S8_His-AS"/>
</dbReference>
<dbReference type="PANTHER" id="PTHR43806:SF11">
    <property type="entry name" value="CEREVISIN-RELATED"/>
    <property type="match status" value="1"/>
</dbReference>
<accession>A0AA35G8J7</accession>